<evidence type="ECO:0000256" key="2">
    <source>
        <dbReference type="RuleBase" id="RU003616"/>
    </source>
</evidence>
<evidence type="ECO:0000313" key="7">
    <source>
        <dbReference type="Proteomes" id="UP000257123"/>
    </source>
</evidence>
<dbReference type="CDD" id="cd06464">
    <property type="entry name" value="ACD_sHsps-like"/>
    <property type="match status" value="1"/>
</dbReference>
<dbReference type="SUPFAM" id="SSF49764">
    <property type="entry name" value="HSP20-like chaperones"/>
    <property type="match status" value="1"/>
</dbReference>
<evidence type="ECO:0000313" key="5">
    <source>
        <dbReference type="EMBL" id="RFA98011.1"/>
    </source>
</evidence>
<sequence length="115" mass="13172">MEEFKKAMEEISKSLQKMVDELRERRDYRISEEGEEVRIEIDMPGLEPADIALSITKDGTALRAEGARGERKYSKFIRLPVKIDPSTATALYRHGVLIITAKKVKEEEIRIPVRG</sequence>
<comment type="similarity">
    <text evidence="1 2">Belongs to the small heat shock protein (HSP20) family.</text>
</comment>
<protein>
    <submittedName>
        <fullName evidence="5">Heat-shock protein Hsp20</fullName>
    </submittedName>
</protein>
<dbReference type="Gene3D" id="2.60.40.790">
    <property type="match status" value="1"/>
</dbReference>
<name>A0A371R2N4_9CREN</name>
<dbReference type="OrthoDB" id="26084at2157"/>
<evidence type="ECO:0000313" key="4">
    <source>
        <dbReference type="EMBL" id="RFA92643.1"/>
    </source>
</evidence>
<evidence type="ECO:0000313" key="6">
    <source>
        <dbReference type="Proteomes" id="UP000256877"/>
    </source>
</evidence>
<evidence type="ECO:0000259" key="3">
    <source>
        <dbReference type="PROSITE" id="PS01031"/>
    </source>
</evidence>
<comment type="caution">
    <text evidence="5">The sequence shown here is derived from an EMBL/GenBank/DDBJ whole genome shotgun (WGS) entry which is preliminary data.</text>
</comment>
<organism evidence="5 6">
    <name type="scientific">Pyrobaculum aerophilum</name>
    <dbReference type="NCBI Taxonomy" id="13773"/>
    <lineage>
        <taxon>Archaea</taxon>
        <taxon>Thermoproteota</taxon>
        <taxon>Thermoprotei</taxon>
        <taxon>Thermoproteales</taxon>
        <taxon>Thermoproteaceae</taxon>
        <taxon>Pyrobaculum</taxon>
    </lineage>
</organism>
<dbReference type="Proteomes" id="UP000257123">
    <property type="component" value="Unassembled WGS sequence"/>
</dbReference>
<dbReference type="EMBL" id="NMUE01000081">
    <property type="protein sequence ID" value="RFA92643.1"/>
    <property type="molecule type" value="Genomic_DNA"/>
</dbReference>
<dbReference type="InterPro" id="IPR008978">
    <property type="entry name" value="HSP20-like_chaperone"/>
</dbReference>
<gene>
    <name evidence="4" type="ORF">CGL51_14040</name>
    <name evidence="5" type="ORF">CGL52_08105</name>
</gene>
<dbReference type="AlphaFoldDB" id="A0A371R2N4"/>
<dbReference type="PROSITE" id="PS01031">
    <property type="entry name" value="SHSP"/>
    <property type="match status" value="1"/>
</dbReference>
<accession>A0A371R2N4</accession>
<dbReference type="Proteomes" id="UP000256877">
    <property type="component" value="Unassembled WGS sequence"/>
</dbReference>
<dbReference type="RefSeq" id="WP_116422157.1">
    <property type="nucleotide sequence ID" value="NZ_NMUE01000081.1"/>
</dbReference>
<feature type="domain" description="SHSP" evidence="3">
    <location>
        <begin position="17"/>
        <end position="115"/>
    </location>
</feature>
<dbReference type="EMBL" id="NMUF01000021">
    <property type="protein sequence ID" value="RFA98011.1"/>
    <property type="molecule type" value="Genomic_DNA"/>
</dbReference>
<proteinExistence type="inferred from homology"/>
<dbReference type="Pfam" id="PF00011">
    <property type="entry name" value="HSP20"/>
    <property type="match status" value="1"/>
</dbReference>
<dbReference type="InterPro" id="IPR002068">
    <property type="entry name" value="A-crystallin/Hsp20_dom"/>
</dbReference>
<reference evidence="6 7" key="1">
    <citation type="submission" date="2017-07" db="EMBL/GenBank/DDBJ databases">
        <title>Draft genome sequence of aerobic hyperthermophilic archaea, Pyrobaculum aerophilum YKB31 and YKB32.</title>
        <authorList>
            <person name="Mochizuki T."/>
            <person name="Berliner A.J."/>
            <person name="Yoshida-Takashima Y."/>
            <person name="Takaki Y."/>
            <person name="Nunoura T."/>
            <person name="Takai K."/>
        </authorList>
    </citation>
    <scope>NUCLEOTIDE SEQUENCE [LARGE SCALE GENOMIC DNA]</scope>
    <source>
        <strain evidence="4 7">YKB31</strain>
        <strain evidence="5 6">YKB32</strain>
    </source>
</reference>
<evidence type="ECO:0000256" key="1">
    <source>
        <dbReference type="PROSITE-ProRule" id="PRU00285"/>
    </source>
</evidence>